<dbReference type="RefSeq" id="WP_159422655.1">
    <property type="nucleotide sequence ID" value="NZ_CP047180.1"/>
</dbReference>
<keyword evidence="1" id="KW-0472">Membrane</keyword>
<keyword evidence="1" id="KW-1133">Transmembrane helix</keyword>
<sequence length="163" mass="17161">MTITKTVPGSDRKTASIFLSVLSVGVGVLLLGHAAVQGIGAAVFWRPCWSEGYESDVCNFLQYEAPTPAWLLPFWVWFVEVLLALIVIAACVAAGRRLGTAGLALVAVLASSLLIDLIFTPMINGGYSSADEPPGFGLIGAGFLALGGLLTLRVAVPYRRPLT</sequence>
<reference evidence="3" key="1">
    <citation type="submission" date="2019-12" db="EMBL/GenBank/DDBJ databases">
        <title>Complete and draft genome sequences of new strains and members of some known species of the genus Rathayibacter isolated from plants.</title>
        <authorList>
            <person name="Tarlachkov S.V."/>
            <person name="Starodumova I.P."/>
            <person name="Dorofeeva L.V."/>
            <person name="Prisyazhnaya N.V."/>
            <person name="Leyn S."/>
            <person name="Zlamal J."/>
            <person name="Elan M."/>
            <person name="Osterman A.L."/>
            <person name="Nadler S."/>
            <person name="Subbotin S.A."/>
            <person name="Evtushenko L.I."/>
        </authorList>
    </citation>
    <scope>NUCLEOTIDE SEQUENCE [LARGE SCALE GENOMIC DNA]</scope>
    <source>
        <strain evidence="3">VKM Ac-2802</strain>
    </source>
</reference>
<protein>
    <recommendedName>
        <fullName evidence="4">DoxX family protein</fullName>
    </recommendedName>
</protein>
<evidence type="ECO:0000313" key="2">
    <source>
        <dbReference type="EMBL" id="QHC62719.1"/>
    </source>
</evidence>
<proteinExistence type="predicted"/>
<accession>A0ABX6GYW8</accession>
<evidence type="ECO:0008006" key="4">
    <source>
        <dbReference type="Google" id="ProtNLM"/>
    </source>
</evidence>
<evidence type="ECO:0000313" key="3">
    <source>
        <dbReference type="Proteomes" id="UP000464597"/>
    </source>
</evidence>
<feature type="transmembrane region" description="Helical" evidence="1">
    <location>
        <begin position="21"/>
        <end position="45"/>
    </location>
</feature>
<feature type="transmembrane region" description="Helical" evidence="1">
    <location>
        <begin position="135"/>
        <end position="156"/>
    </location>
</feature>
<organism evidence="2 3">
    <name type="scientific">Rathayibacter festucae</name>
    <dbReference type="NCBI Taxonomy" id="110937"/>
    <lineage>
        <taxon>Bacteria</taxon>
        <taxon>Bacillati</taxon>
        <taxon>Actinomycetota</taxon>
        <taxon>Actinomycetes</taxon>
        <taxon>Micrococcales</taxon>
        <taxon>Microbacteriaceae</taxon>
        <taxon>Rathayibacter</taxon>
    </lineage>
</organism>
<dbReference type="Proteomes" id="UP000464597">
    <property type="component" value="Chromosome"/>
</dbReference>
<gene>
    <name evidence="2" type="ORF">GSU69_08515</name>
</gene>
<feature type="transmembrane region" description="Helical" evidence="1">
    <location>
        <begin position="101"/>
        <end position="123"/>
    </location>
</feature>
<keyword evidence="1" id="KW-0812">Transmembrane</keyword>
<dbReference type="EMBL" id="CP047180">
    <property type="protein sequence ID" value="QHC62719.1"/>
    <property type="molecule type" value="Genomic_DNA"/>
</dbReference>
<feature type="transmembrane region" description="Helical" evidence="1">
    <location>
        <begin position="74"/>
        <end position="94"/>
    </location>
</feature>
<evidence type="ECO:0000256" key="1">
    <source>
        <dbReference type="SAM" id="Phobius"/>
    </source>
</evidence>
<name>A0ABX6GYW8_9MICO</name>
<keyword evidence="3" id="KW-1185">Reference proteome</keyword>